<evidence type="ECO:0000259" key="1">
    <source>
        <dbReference type="Pfam" id="PF01965"/>
    </source>
</evidence>
<dbReference type="InterPro" id="IPR029062">
    <property type="entry name" value="Class_I_gatase-like"/>
</dbReference>
<evidence type="ECO:0000313" key="2">
    <source>
        <dbReference type="EMBL" id="PPK94718.1"/>
    </source>
</evidence>
<protein>
    <submittedName>
        <fullName evidence="2">DJ-1/PfpI family protein</fullName>
    </submittedName>
</protein>
<dbReference type="Proteomes" id="UP000239485">
    <property type="component" value="Unassembled WGS sequence"/>
</dbReference>
<name>A0A2S6IKJ1_9ACTN</name>
<sequence>MGHTRTLVAGKLRSASRLPLVRAAGAQHADAMSTATPRTIGIVLFDDVEELDAVGPYEVLAYWTRQFPEDGYAVTCLSRDGRPVTAAKGFVLGAHTSFADADRLDVLLHPGGSGTRPLLRDPDHLDLVRSWSAAATLTTSVCTGSLVLAAAGLLKGRPATTHHGCLDELAALDDSIDVRPRQRFVDDGDVITSAGVSAGIDMALHLVARLAGPERARATRHGIQYDPEPPV</sequence>
<keyword evidence="3" id="KW-1185">Reference proteome</keyword>
<proteinExistence type="predicted"/>
<dbReference type="InterPro" id="IPR052158">
    <property type="entry name" value="INH-QAR"/>
</dbReference>
<gene>
    <name evidence="2" type="ORF">CLV92_107221</name>
</gene>
<feature type="domain" description="DJ-1/PfpI" evidence="1">
    <location>
        <begin position="40"/>
        <end position="208"/>
    </location>
</feature>
<dbReference type="EMBL" id="PTJD01000007">
    <property type="protein sequence ID" value="PPK94718.1"/>
    <property type="molecule type" value="Genomic_DNA"/>
</dbReference>
<dbReference type="CDD" id="cd03139">
    <property type="entry name" value="GATase1_PfpI_2"/>
    <property type="match status" value="1"/>
</dbReference>
<evidence type="ECO:0000313" key="3">
    <source>
        <dbReference type="Proteomes" id="UP000239485"/>
    </source>
</evidence>
<dbReference type="AlphaFoldDB" id="A0A2S6IKJ1"/>
<dbReference type="Gene3D" id="3.40.50.880">
    <property type="match status" value="1"/>
</dbReference>
<dbReference type="PANTHER" id="PTHR43130">
    <property type="entry name" value="ARAC-FAMILY TRANSCRIPTIONAL REGULATOR"/>
    <property type="match status" value="1"/>
</dbReference>
<dbReference type="GO" id="GO:0006355">
    <property type="term" value="P:regulation of DNA-templated transcription"/>
    <property type="evidence" value="ECO:0007669"/>
    <property type="project" value="TreeGrafter"/>
</dbReference>
<reference evidence="2 3" key="1">
    <citation type="submission" date="2018-02" db="EMBL/GenBank/DDBJ databases">
        <title>Genomic Encyclopedia of Archaeal and Bacterial Type Strains, Phase II (KMG-II): from individual species to whole genera.</title>
        <authorList>
            <person name="Goeker M."/>
        </authorList>
    </citation>
    <scope>NUCLEOTIDE SEQUENCE [LARGE SCALE GENOMIC DNA]</scope>
    <source>
        <strain evidence="2 3">DSM 22857</strain>
    </source>
</reference>
<comment type="caution">
    <text evidence="2">The sequence shown here is derived from an EMBL/GenBank/DDBJ whole genome shotgun (WGS) entry which is preliminary data.</text>
</comment>
<accession>A0A2S6IKJ1</accession>
<dbReference type="InterPro" id="IPR002818">
    <property type="entry name" value="DJ-1/PfpI"/>
</dbReference>
<dbReference type="PANTHER" id="PTHR43130:SF2">
    <property type="entry name" value="DJ-1_PFPI DOMAIN-CONTAINING PROTEIN"/>
    <property type="match status" value="1"/>
</dbReference>
<dbReference type="Pfam" id="PF01965">
    <property type="entry name" value="DJ-1_PfpI"/>
    <property type="match status" value="1"/>
</dbReference>
<organism evidence="2 3">
    <name type="scientific">Kineococcus xinjiangensis</name>
    <dbReference type="NCBI Taxonomy" id="512762"/>
    <lineage>
        <taxon>Bacteria</taxon>
        <taxon>Bacillati</taxon>
        <taxon>Actinomycetota</taxon>
        <taxon>Actinomycetes</taxon>
        <taxon>Kineosporiales</taxon>
        <taxon>Kineosporiaceae</taxon>
        <taxon>Kineococcus</taxon>
    </lineage>
</organism>
<dbReference type="SUPFAM" id="SSF52317">
    <property type="entry name" value="Class I glutamine amidotransferase-like"/>
    <property type="match status" value="1"/>
</dbReference>